<dbReference type="EMBL" id="JAHRIM010010214">
    <property type="protein sequence ID" value="MEQ2260144.1"/>
    <property type="molecule type" value="Genomic_DNA"/>
</dbReference>
<organism evidence="1 2">
    <name type="scientific">Xenotaenia resolanae</name>
    <dbReference type="NCBI Taxonomy" id="208358"/>
    <lineage>
        <taxon>Eukaryota</taxon>
        <taxon>Metazoa</taxon>
        <taxon>Chordata</taxon>
        <taxon>Craniata</taxon>
        <taxon>Vertebrata</taxon>
        <taxon>Euteleostomi</taxon>
        <taxon>Actinopterygii</taxon>
        <taxon>Neopterygii</taxon>
        <taxon>Teleostei</taxon>
        <taxon>Neoteleostei</taxon>
        <taxon>Acanthomorphata</taxon>
        <taxon>Ovalentaria</taxon>
        <taxon>Atherinomorphae</taxon>
        <taxon>Cyprinodontiformes</taxon>
        <taxon>Goodeidae</taxon>
        <taxon>Xenotaenia</taxon>
    </lineage>
</organism>
<name>A0ABV0VT18_9TELE</name>
<reference evidence="1 2" key="1">
    <citation type="submission" date="2021-06" db="EMBL/GenBank/DDBJ databases">
        <authorList>
            <person name="Palmer J.M."/>
        </authorList>
    </citation>
    <scope>NUCLEOTIDE SEQUENCE [LARGE SCALE GENOMIC DNA]</scope>
    <source>
        <strain evidence="1 2">XR_2019</strain>
        <tissue evidence="1">Muscle</tissue>
    </source>
</reference>
<gene>
    <name evidence="1" type="ORF">XENORESO_005688</name>
</gene>
<dbReference type="Proteomes" id="UP001444071">
    <property type="component" value="Unassembled WGS sequence"/>
</dbReference>
<keyword evidence="2" id="KW-1185">Reference proteome</keyword>
<protein>
    <submittedName>
        <fullName evidence="1">Uncharacterized protein</fullName>
    </submittedName>
</protein>
<accession>A0ABV0VT18</accession>
<sequence length="100" mass="11559">MVFFFSLPNNCFKAGEAHTLLSICCLVLREVEHFSVKGVEWTEERLEIIPALPPSLSLLLLLHSIVVKTLGDCFNRECKMFCHVTFKNQEKRQDLYLCIL</sequence>
<evidence type="ECO:0000313" key="2">
    <source>
        <dbReference type="Proteomes" id="UP001444071"/>
    </source>
</evidence>
<evidence type="ECO:0000313" key="1">
    <source>
        <dbReference type="EMBL" id="MEQ2260144.1"/>
    </source>
</evidence>
<proteinExistence type="predicted"/>
<comment type="caution">
    <text evidence="1">The sequence shown here is derived from an EMBL/GenBank/DDBJ whole genome shotgun (WGS) entry which is preliminary data.</text>
</comment>